<proteinExistence type="predicted"/>
<evidence type="ECO:0000313" key="2">
    <source>
        <dbReference type="EMBL" id="EGY29390.1"/>
    </source>
</evidence>
<comment type="caution">
    <text evidence="2">The sequence shown here is derived from an EMBL/GenBank/DDBJ whole genome shotgun (WGS) entry which is preliminary data.</text>
</comment>
<keyword evidence="1" id="KW-0812">Transmembrane</keyword>
<dbReference type="Proteomes" id="UP000004116">
    <property type="component" value="Unassembled WGS sequence"/>
</dbReference>
<feature type="transmembrane region" description="Helical" evidence="1">
    <location>
        <begin position="92"/>
        <end position="112"/>
    </location>
</feature>
<gene>
    <name evidence="2" type="ORF">Rin_00006400</name>
</gene>
<dbReference type="RefSeq" id="WP_006706336.1">
    <property type="nucleotide sequence ID" value="NZ_AGCA01000136.1"/>
</dbReference>
<sequence length="125" mass="13406">MFPDFPNSTLLFQDSNTLAPDVTLYRIPPEIATAGVVITLGAILLSVRNVARHITPQNVVPLANTFANSLMITGVSLAALQAPGSNWQNLPYHLPTGALFSLLMSLVGLGIYDNHNPAPFQPPFP</sequence>
<organism evidence="2 3">
    <name type="scientific">Candidatus Regiella insecticola 5.15</name>
    <dbReference type="NCBI Taxonomy" id="1005043"/>
    <lineage>
        <taxon>Bacteria</taxon>
        <taxon>Pseudomonadati</taxon>
        <taxon>Pseudomonadota</taxon>
        <taxon>Gammaproteobacteria</taxon>
        <taxon>Enterobacterales</taxon>
        <taxon>Enterobacteriaceae</taxon>
        <taxon>aphid secondary symbionts</taxon>
        <taxon>Candidatus Regiella</taxon>
    </lineage>
</organism>
<feature type="transmembrane region" description="Helical" evidence="1">
    <location>
        <begin position="59"/>
        <end position="80"/>
    </location>
</feature>
<protein>
    <submittedName>
        <fullName evidence="2">Uncharacterized protein</fullName>
    </submittedName>
</protein>
<keyword evidence="3" id="KW-1185">Reference proteome</keyword>
<evidence type="ECO:0000313" key="3">
    <source>
        <dbReference type="Proteomes" id="UP000004116"/>
    </source>
</evidence>
<dbReference type="EMBL" id="AGCA01000136">
    <property type="protein sequence ID" value="EGY29390.1"/>
    <property type="molecule type" value="Genomic_DNA"/>
</dbReference>
<reference evidence="2 3" key="1">
    <citation type="journal article" date="2012" name="Genome Res.">
        <title>Genomic basis of endosymbiont-conferred protection against an insect parasitoid.</title>
        <authorList>
            <person name="Hansen A.K."/>
            <person name="Vorburger C."/>
            <person name="Moran N.A."/>
        </authorList>
    </citation>
    <scope>NUCLEOTIDE SEQUENCE [LARGE SCALE GENOMIC DNA]</scope>
    <source>
        <strain evidence="3">R5.15</strain>
    </source>
</reference>
<evidence type="ECO:0000256" key="1">
    <source>
        <dbReference type="SAM" id="Phobius"/>
    </source>
</evidence>
<name>G2GXZ3_9ENTR</name>
<keyword evidence="1" id="KW-0472">Membrane</keyword>
<dbReference type="AlphaFoldDB" id="G2GXZ3"/>
<keyword evidence="1" id="KW-1133">Transmembrane helix</keyword>
<feature type="transmembrane region" description="Helical" evidence="1">
    <location>
        <begin position="31"/>
        <end position="47"/>
    </location>
</feature>
<accession>G2GXZ3</accession>